<keyword evidence="2" id="KW-1185">Reference proteome</keyword>
<dbReference type="AlphaFoldDB" id="A0A5E6ME20"/>
<evidence type="ECO:0000313" key="1">
    <source>
        <dbReference type="EMBL" id="VVM06596.1"/>
    </source>
</evidence>
<accession>A0A5E6ME20</accession>
<gene>
    <name evidence="1" type="ORF">MAMT_01308</name>
</gene>
<protein>
    <submittedName>
        <fullName evidence="1">Uncharacterized protein</fullName>
    </submittedName>
</protein>
<dbReference type="EMBL" id="CABFVA020000070">
    <property type="protein sequence ID" value="VVM06596.1"/>
    <property type="molecule type" value="Genomic_DNA"/>
</dbReference>
<name>A0A5E6ME20_9BACT</name>
<organism evidence="1 2">
    <name type="scientific">Methylacidimicrobium tartarophylax</name>
    <dbReference type="NCBI Taxonomy" id="1041768"/>
    <lineage>
        <taxon>Bacteria</taxon>
        <taxon>Pseudomonadati</taxon>
        <taxon>Verrucomicrobiota</taxon>
        <taxon>Methylacidimicrobium</taxon>
    </lineage>
</organism>
<sequence length="129" mass="14085">MLALLLLCSAGCVHQEAVRVRHLTTARYLPSRYVQVYRKAPENPYEKIAVLEASGQPDTPRSQLLDSIVEKARELGAEAVIVEDKSQPIGNPLVMNPTGGMYTVNPGMQMIPRYRATAIRFTGEASSGG</sequence>
<proteinExistence type="predicted"/>
<reference evidence="1 2" key="1">
    <citation type="submission" date="2019-09" db="EMBL/GenBank/DDBJ databases">
        <authorList>
            <person name="Cremers G."/>
        </authorList>
    </citation>
    <scope>NUCLEOTIDE SEQUENCE [LARGE SCALE GENOMIC DNA]</scope>
    <source>
        <strain evidence="1">4A</strain>
    </source>
</reference>
<dbReference type="Proteomes" id="UP000334923">
    <property type="component" value="Unassembled WGS sequence"/>
</dbReference>
<evidence type="ECO:0000313" key="2">
    <source>
        <dbReference type="Proteomes" id="UP000334923"/>
    </source>
</evidence>